<dbReference type="SUPFAM" id="SSF53383">
    <property type="entry name" value="PLP-dependent transferases"/>
    <property type="match status" value="1"/>
</dbReference>
<dbReference type="InterPro" id="IPR015421">
    <property type="entry name" value="PyrdxlP-dep_Trfase_major"/>
</dbReference>
<dbReference type="CDD" id="cd00609">
    <property type="entry name" value="AAT_like"/>
    <property type="match status" value="1"/>
</dbReference>
<dbReference type="InterPro" id="IPR015422">
    <property type="entry name" value="PyrdxlP-dep_Trfase_small"/>
</dbReference>
<dbReference type="FunFam" id="3.40.640.10:FF:000053">
    <property type="entry name" value="Aminotransferase, class I"/>
    <property type="match status" value="1"/>
</dbReference>
<organism evidence="8 9">
    <name type="scientific">Lacticaseibacillus manihotivorans DSM 13343 = JCM 12514</name>
    <dbReference type="NCBI Taxonomy" id="1423769"/>
    <lineage>
        <taxon>Bacteria</taxon>
        <taxon>Bacillati</taxon>
        <taxon>Bacillota</taxon>
        <taxon>Bacilli</taxon>
        <taxon>Lactobacillales</taxon>
        <taxon>Lactobacillaceae</taxon>
        <taxon>Lacticaseibacillus</taxon>
    </lineage>
</organism>
<comment type="caution">
    <text evidence="8">The sequence shown here is derived from an EMBL/GenBank/DDBJ whole genome shotgun (WGS) entry which is preliminary data.</text>
</comment>
<dbReference type="InterPro" id="IPR004839">
    <property type="entry name" value="Aminotransferase_I/II_large"/>
</dbReference>
<comment type="cofactor">
    <cofactor evidence="1">
        <name>pyridoxal 5'-phosphate</name>
        <dbReference type="ChEBI" id="CHEBI:597326"/>
    </cofactor>
</comment>
<evidence type="ECO:0000256" key="2">
    <source>
        <dbReference type="ARBA" id="ARBA00007441"/>
    </source>
</evidence>
<sequence>MELAQRNYQNASAGLEALFAASNPSVISFSGGYPDRKLFPTRELNQAFAHSFSGADPELLQYASASGFQPLRQKLAARMQQDGMTVTDQDVLLTQGAQQGIDLTARLLLNVGDGLVVEGPTYVGALAAFDAYQPTYHVVPVEADGMDLHALQKVLMTQSVKLIYTIPDFQNPTGTVMSLAKRKALIALANQYDVMILEDGPYRDLRYTGANLPTLQSLDTQGRVIFLGSFSKILAPSLRLGWLVAQPDLLHHLTALKGGVDVESSNLMMHGINAYLEHNDLNAHIQQIRACYLEKKNLMVATLRQHLPAGCSVNDPDGGFFLWLQLPKGFDAEAFMNDTLMPQANVSFVPASVMVPGSGMTNGARLNFTGPTLAQIKTGALALCEALTQALAQPQRLRR</sequence>
<proteinExistence type="inferred from homology"/>
<dbReference type="InterPro" id="IPR015424">
    <property type="entry name" value="PyrdxlP-dep_Trfase"/>
</dbReference>
<reference evidence="8 9" key="1">
    <citation type="journal article" date="2015" name="Genome Announc.">
        <title>Expanding the biotechnology potential of lactobacilli through comparative genomics of 213 strains and associated genera.</title>
        <authorList>
            <person name="Sun Z."/>
            <person name="Harris H.M."/>
            <person name="McCann A."/>
            <person name="Guo C."/>
            <person name="Argimon S."/>
            <person name="Zhang W."/>
            <person name="Yang X."/>
            <person name="Jeffery I.B."/>
            <person name="Cooney J.C."/>
            <person name="Kagawa T.F."/>
            <person name="Liu W."/>
            <person name="Song Y."/>
            <person name="Salvetti E."/>
            <person name="Wrobel A."/>
            <person name="Rasinkangas P."/>
            <person name="Parkhill J."/>
            <person name="Rea M.C."/>
            <person name="O'Sullivan O."/>
            <person name="Ritari J."/>
            <person name="Douillard F.P."/>
            <person name="Paul Ross R."/>
            <person name="Yang R."/>
            <person name="Briner A.E."/>
            <person name="Felis G.E."/>
            <person name="de Vos W.M."/>
            <person name="Barrangou R."/>
            <person name="Klaenhammer T.R."/>
            <person name="Caufield P.W."/>
            <person name="Cui Y."/>
            <person name="Zhang H."/>
            <person name="O'Toole P.W."/>
        </authorList>
    </citation>
    <scope>NUCLEOTIDE SEQUENCE [LARGE SCALE GENOMIC DNA]</scope>
    <source>
        <strain evidence="8 9">DSM 13343</strain>
    </source>
</reference>
<dbReference type="RefSeq" id="WP_056963617.1">
    <property type="nucleotide sequence ID" value="NZ_AZEU01000135.1"/>
</dbReference>
<keyword evidence="9" id="KW-1185">Reference proteome</keyword>
<evidence type="ECO:0000313" key="9">
    <source>
        <dbReference type="Proteomes" id="UP000051790"/>
    </source>
</evidence>
<dbReference type="Gene3D" id="3.40.640.10">
    <property type="entry name" value="Type I PLP-dependent aspartate aminotransferase-like (Major domain)"/>
    <property type="match status" value="1"/>
</dbReference>
<evidence type="ECO:0000256" key="6">
    <source>
        <dbReference type="ARBA" id="ARBA00022898"/>
    </source>
</evidence>
<evidence type="ECO:0000259" key="7">
    <source>
        <dbReference type="Pfam" id="PF00155"/>
    </source>
</evidence>
<dbReference type="EMBL" id="AZEU01000135">
    <property type="protein sequence ID" value="KRL44952.1"/>
    <property type="molecule type" value="Genomic_DNA"/>
</dbReference>
<dbReference type="GO" id="GO:0008483">
    <property type="term" value="F:transaminase activity"/>
    <property type="evidence" value="ECO:0007669"/>
    <property type="project" value="UniProtKB-KW"/>
</dbReference>
<comment type="similarity">
    <text evidence="2">Belongs to the class-I pyridoxal-phosphate-dependent aminotransferase family.</text>
</comment>
<dbReference type="Gene3D" id="3.90.1150.10">
    <property type="entry name" value="Aspartate Aminotransferase, domain 1"/>
    <property type="match status" value="1"/>
</dbReference>
<dbReference type="PATRIC" id="fig|1423769.4.peg.1010"/>
<dbReference type="InterPro" id="IPR050859">
    <property type="entry name" value="Class-I_PLP-dep_aminotransf"/>
</dbReference>
<evidence type="ECO:0000256" key="3">
    <source>
        <dbReference type="ARBA" id="ARBA00011738"/>
    </source>
</evidence>
<keyword evidence="5 8" id="KW-0808">Transferase</keyword>
<dbReference type="Proteomes" id="UP000051790">
    <property type="component" value="Unassembled WGS sequence"/>
</dbReference>
<evidence type="ECO:0000256" key="1">
    <source>
        <dbReference type="ARBA" id="ARBA00001933"/>
    </source>
</evidence>
<evidence type="ECO:0000256" key="5">
    <source>
        <dbReference type="ARBA" id="ARBA00022679"/>
    </source>
</evidence>
<evidence type="ECO:0000313" key="8">
    <source>
        <dbReference type="EMBL" id="KRL44952.1"/>
    </source>
</evidence>
<dbReference type="PANTHER" id="PTHR42790">
    <property type="entry name" value="AMINOTRANSFERASE"/>
    <property type="match status" value="1"/>
</dbReference>
<evidence type="ECO:0000256" key="4">
    <source>
        <dbReference type="ARBA" id="ARBA00022576"/>
    </source>
</evidence>
<dbReference type="AlphaFoldDB" id="A0A0R1QUZ0"/>
<dbReference type="OrthoDB" id="9802328at2"/>
<dbReference type="GO" id="GO:0030170">
    <property type="term" value="F:pyridoxal phosphate binding"/>
    <property type="evidence" value="ECO:0007669"/>
    <property type="project" value="InterPro"/>
</dbReference>
<feature type="domain" description="Aminotransferase class I/classII large" evidence="7">
    <location>
        <begin position="38"/>
        <end position="377"/>
    </location>
</feature>
<dbReference type="PANTHER" id="PTHR42790:SF19">
    <property type="entry name" value="KYNURENINE_ALPHA-AMINOADIPATE AMINOTRANSFERASE, MITOCHONDRIAL"/>
    <property type="match status" value="1"/>
</dbReference>
<dbReference type="Pfam" id="PF00155">
    <property type="entry name" value="Aminotran_1_2"/>
    <property type="match status" value="1"/>
</dbReference>
<name>A0A0R1QUZ0_9LACO</name>
<accession>A0A0R1QUZ0</accession>
<protein>
    <submittedName>
        <fullName evidence="8">Aminotransferase</fullName>
    </submittedName>
</protein>
<dbReference type="GO" id="GO:1901605">
    <property type="term" value="P:alpha-amino acid metabolic process"/>
    <property type="evidence" value="ECO:0007669"/>
    <property type="project" value="TreeGrafter"/>
</dbReference>
<comment type="subunit">
    <text evidence="3">Homodimer.</text>
</comment>
<gene>
    <name evidence="8" type="ORF">FD01_GL000937</name>
</gene>
<keyword evidence="6" id="KW-0663">Pyridoxal phosphate</keyword>
<keyword evidence="4 8" id="KW-0032">Aminotransferase</keyword>